<dbReference type="KEGG" id="dsu:Dsui_0194"/>
<dbReference type="InterPro" id="IPR006944">
    <property type="entry name" value="Phage/GTA_portal"/>
</dbReference>
<evidence type="ECO:0000313" key="5">
    <source>
        <dbReference type="Proteomes" id="UP000005633"/>
    </source>
</evidence>
<dbReference type="eggNOG" id="COG4695">
    <property type="taxonomic scope" value="Bacteria"/>
</dbReference>
<feature type="compositionally biased region" description="Acidic residues" evidence="1">
    <location>
        <begin position="436"/>
        <end position="445"/>
    </location>
</feature>
<evidence type="ECO:0000259" key="3">
    <source>
        <dbReference type="Pfam" id="PF18812"/>
    </source>
</evidence>
<feature type="domain" description="Phage-Barnase-EndoU-ColicinE5/D-RelE like nuclease 3" evidence="3">
    <location>
        <begin position="791"/>
        <end position="904"/>
    </location>
</feature>
<dbReference type="EMBL" id="CP003153">
    <property type="protein sequence ID" value="AEV24614.1"/>
    <property type="molecule type" value="Genomic_DNA"/>
</dbReference>
<evidence type="ECO:0000259" key="2">
    <source>
        <dbReference type="Pfam" id="PF04233"/>
    </source>
</evidence>
<evidence type="ECO:0000313" key="4">
    <source>
        <dbReference type="EMBL" id="AEV24614.1"/>
    </source>
</evidence>
<dbReference type="Pfam" id="PF04860">
    <property type="entry name" value="Phage_portal"/>
    <property type="match status" value="1"/>
</dbReference>
<dbReference type="InterPro" id="IPR041301">
    <property type="entry name" value="PBECR3"/>
</dbReference>
<name>G8QMN4_AZOOP</name>
<dbReference type="OrthoDB" id="3078222at2"/>
<gene>
    <name evidence="4" type="ordered locus">Dsui_0194</name>
</gene>
<dbReference type="HOGENOM" id="CLU_014874_0_0_4"/>
<feature type="domain" description="Phage head morphogenesis" evidence="2">
    <location>
        <begin position="615"/>
        <end position="719"/>
    </location>
</feature>
<accession>G8QMN4</accession>
<dbReference type="eggNOG" id="COG2369">
    <property type="taxonomic scope" value="Bacteria"/>
</dbReference>
<dbReference type="NCBIfam" id="TIGR01641">
    <property type="entry name" value="phageSPP1_gp7"/>
    <property type="match status" value="1"/>
</dbReference>
<dbReference type="Proteomes" id="UP000005633">
    <property type="component" value="Chromosome"/>
</dbReference>
<dbReference type="Pfam" id="PF18812">
    <property type="entry name" value="PBECR3"/>
    <property type="match status" value="1"/>
</dbReference>
<organism evidence="4 5">
    <name type="scientific">Azospira oryzae (strain ATCC BAA-33 / DSM 13638 / PS)</name>
    <name type="common">Dechlorosoma suillum</name>
    <dbReference type="NCBI Taxonomy" id="640081"/>
    <lineage>
        <taxon>Bacteria</taxon>
        <taxon>Pseudomonadati</taxon>
        <taxon>Pseudomonadota</taxon>
        <taxon>Betaproteobacteria</taxon>
        <taxon>Rhodocyclales</taxon>
        <taxon>Rhodocyclaceae</taxon>
        <taxon>Azospira</taxon>
    </lineage>
</organism>
<dbReference type="RefSeq" id="WP_014235316.1">
    <property type="nucleotide sequence ID" value="NC_016616.1"/>
</dbReference>
<proteinExistence type="predicted"/>
<dbReference type="InterPro" id="IPR006528">
    <property type="entry name" value="Phage_head_morphogenesis_dom"/>
</dbReference>
<dbReference type="Pfam" id="PF04233">
    <property type="entry name" value="Phage_Mu_F"/>
    <property type="match status" value="1"/>
</dbReference>
<evidence type="ECO:0000256" key="1">
    <source>
        <dbReference type="SAM" id="MobiDB-lite"/>
    </source>
</evidence>
<reference evidence="4 5" key="1">
    <citation type="journal article" date="2012" name="J. Bacteriol.">
        <title>Complete genome sequence of the anaerobic perchlorate-reducing bacterium Azospira suillum strain PS.</title>
        <authorList>
            <person name="Byrne-Bailey K.G."/>
            <person name="Coates J.D."/>
        </authorList>
    </citation>
    <scope>NUCLEOTIDE SEQUENCE [LARGE SCALE GENOMIC DNA]</scope>
    <source>
        <strain evidence="5">ATCC BAA-33 / DSM 13638 / PS</strain>
    </source>
</reference>
<protein>
    <submittedName>
        <fullName evidence="4">Phage putative head morphogenesis protein, SPP1 gp7 family</fullName>
    </submittedName>
</protein>
<dbReference type="AlphaFoldDB" id="G8QMN4"/>
<sequence length="906" mass="100585">MTQPIKTPIEPGIVARVAAGLRLMVTGQAPDWFGPQQPLPEVVPPEQRSQVTGRQFDFPVGFNTQTRPRTGEAVTFDQMRALADNYDILRLVIETRKDQMEKLQWHIKPKDEKAKPDSRCDTLNKFFQKPDQEHGWSTWLRMLLEDLLVIDAPTIYPRPTLGGDLYALEPVDGATIKRVLDDFGRTPMPPEPAYQQILKGVPAINYTREELIYRPRNLRTHKVYGFSPVEQIIVTVNIALRRQANQLSYYTEGNVPNLLFQVPKDWNPDQIKQFQLWWDTVTQGNSKHYGRFIPEGATPVEIKQPPLKDMYDEWLARVVCFCFSIEPTPFVAQVNRAVAETSRQQSLAEGLAPMKNWVKALVDSVIADYFGIDDLEFGWVDEEVTTPKERAEIAAIYTGAKVITPDEIRADLGKDPLTDEQREKAWPAPPPMPGIDDPEGDEEDGQPPGKAPAEKEAVVKAKKGLRPIDRERRAVGRARKKMAKAVGAFLKAQAPKIAAQLADLMGLEKSDQGGGVREKARHIVESIDFADWEDLIDIAEPFLATMAVSGGAEALTQIGIEADDIDDLMRERAEAWAQDRAAEMVGMRRVGDDLVPNPGAHWRIDEGTRDMLRGLTEQALEEGWSVQEMASQIEDANAFSEARAEMIARTELAKADVAGSMEGYRASGVVQGKRWITAEDDLVSDECKACGDAGVIGIDDVFPSGEDAPPNHPNCRCAVVPVLDDEDDAQSLGSGKEALAKGFNPDQPRDDHGRFAGDGGSIGSLHGLAEKAISDPVRKAAHDLGPVSQSNVAAVKRNTKLDVSGYRRTAHDDYLRHAKKSHGETATEKKRGQRAVTLDDYKQLGKVVSKPDSVTMSQKTHRGLAALEYRKVIGGEEFVYVEAIRPKDYRLEFVSFRIHSSGKAQK</sequence>
<dbReference type="STRING" id="640081.Dsui_0194"/>
<feature type="region of interest" description="Disordered" evidence="1">
    <location>
        <begin position="419"/>
        <end position="460"/>
    </location>
</feature>